<reference evidence="5 6" key="1">
    <citation type="journal article" date="2016" name="Nat. Commun.">
        <title>Thousands of microbial genomes shed light on interconnected biogeochemical processes in an aquifer system.</title>
        <authorList>
            <person name="Anantharaman K."/>
            <person name="Brown C.T."/>
            <person name="Hug L.A."/>
            <person name="Sharon I."/>
            <person name="Castelle C.J."/>
            <person name="Probst A.J."/>
            <person name="Thomas B.C."/>
            <person name="Singh A."/>
            <person name="Wilkins M.J."/>
            <person name="Karaoz U."/>
            <person name="Brodie E.L."/>
            <person name="Williams K.H."/>
            <person name="Hubbard S.S."/>
            <person name="Banfield J.F."/>
        </authorList>
    </citation>
    <scope>NUCLEOTIDE SEQUENCE [LARGE SCALE GENOMIC DNA]</scope>
</reference>
<evidence type="ECO:0000259" key="4">
    <source>
        <dbReference type="Pfam" id="PF00742"/>
    </source>
</evidence>
<dbReference type="FunFam" id="3.30.360.10:FF:000005">
    <property type="entry name" value="Homoserine dehydrogenase"/>
    <property type="match status" value="1"/>
</dbReference>
<organism evidence="5 6">
    <name type="scientific">Candidatus Daviesbacteria bacterium RIFCSPHIGHO2_01_FULL_40_11</name>
    <dbReference type="NCBI Taxonomy" id="1797762"/>
    <lineage>
        <taxon>Bacteria</taxon>
        <taxon>Candidatus Daviesiibacteriota</taxon>
    </lineage>
</organism>
<proteinExistence type="inferred from homology"/>
<evidence type="ECO:0000256" key="1">
    <source>
        <dbReference type="ARBA" id="ARBA00006753"/>
    </source>
</evidence>
<protein>
    <recommendedName>
        <fullName evidence="2">homoserine dehydrogenase</fullName>
        <ecNumber evidence="2">1.1.1.3</ecNumber>
    </recommendedName>
</protein>
<dbReference type="EMBL" id="MFCP01000040">
    <property type="protein sequence ID" value="OGE27362.1"/>
    <property type="molecule type" value="Genomic_DNA"/>
</dbReference>
<accession>A0A1F5JFH8</accession>
<dbReference type="GO" id="GO:0004412">
    <property type="term" value="F:homoserine dehydrogenase activity"/>
    <property type="evidence" value="ECO:0007669"/>
    <property type="project" value="UniProtKB-EC"/>
</dbReference>
<gene>
    <name evidence="5" type="ORF">A2867_00620</name>
</gene>
<evidence type="ECO:0000313" key="6">
    <source>
        <dbReference type="Proteomes" id="UP000177555"/>
    </source>
</evidence>
<keyword evidence="3" id="KW-0560">Oxidoreductase</keyword>
<evidence type="ECO:0000313" key="5">
    <source>
        <dbReference type="EMBL" id="OGE27362.1"/>
    </source>
</evidence>
<dbReference type="Proteomes" id="UP000177555">
    <property type="component" value="Unassembled WGS sequence"/>
</dbReference>
<dbReference type="SUPFAM" id="SSF55347">
    <property type="entry name" value="Glyceraldehyde-3-phosphate dehydrogenase-like, C-terminal domain"/>
    <property type="match status" value="1"/>
</dbReference>
<evidence type="ECO:0000256" key="2">
    <source>
        <dbReference type="ARBA" id="ARBA00013213"/>
    </source>
</evidence>
<evidence type="ECO:0000256" key="3">
    <source>
        <dbReference type="ARBA" id="ARBA00023002"/>
    </source>
</evidence>
<dbReference type="NCBIfam" id="NF004976">
    <property type="entry name" value="PRK06349.1"/>
    <property type="match status" value="1"/>
</dbReference>
<dbReference type="Gene3D" id="3.30.360.10">
    <property type="entry name" value="Dihydrodipicolinate Reductase, domain 2"/>
    <property type="match status" value="1"/>
</dbReference>
<dbReference type="AlphaFoldDB" id="A0A1F5JFH8"/>
<feature type="domain" description="Homoserine dehydrogenase catalytic" evidence="4">
    <location>
        <begin position="28"/>
        <end position="203"/>
    </location>
</feature>
<sequence>MKEIFDAARSRQVSLGFEASVAGGIQVINTFNRLRGERVNRLMGIIDGTTNYMLTRMTEEGIDFSSALGGAQEAGFAEANHILDTGGFDAQSKLAVLTSLAFNTQIDVAKIPCRGITEITPIDMDFAKENGYVIKLLAIANKENDTVALQVTPALLQREHPLASVRNEFNMIYIEGEWAGPQTFYGKGAGERPTASAVITDILDVAEHIQHGTTNRLPRLDSKV</sequence>
<dbReference type="PANTHER" id="PTHR43331:SF1">
    <property type="entry name" value="HOMOSERINE DEHYDROGENASE"/>
    <property type="match status" value="1"/>
</dbReference>
<dbReference type="InterPro" id="IPR001342">
    <property type="entry name" value="HDH_cat"/>
</dbReference>
<dbReference type="PANTHER" id="PTHR43331">
    <property type="entry name" value="HOMOSERINE DEHYDROGENASE"/>
    <property type="match status" value="1"/>
</dbReference>
<dbReference type="Pfam" id="PF00742">
    <property type="entry name" value="Homoserine_dh"/>
    <property type="match status" value="1"/>
</dbReference>
<comment type="similarity">
    <text evidence="1">Belongs to the homoserine dehydrogenase family.</text>
</comment>
<dbReference type="EC" id="1.1.1.3" evidence="2"/>
<dbReference type="GO" id="GO:0009088">
    <property type="term" value="P:threonine biosynthetic process"/>
    <property type="evidence" value="ECO:0007669"/>
    <property type="project" value="UniProtKB-ARBA"/>
</dbReference>
<comment type="caution">
    <text evidence="5">The sequence shown here is derived from an EMBL/GenBank/DDBJ whole genome shotgun (WGS) entry which is preliminary data.</text>
</comment>
<name>A0A1F5JFH8_9BACT</name>